<sequence length="537" mass="60327">MNSIYINGKISSLDNNNNFYEALAVKDGLIAALGRNTEILKLKNENTKIIDLNGKLMLPAFNDSHMHVVEYGENLIHADLKGAKSIEDIINTLKDFKEKNNVAAGEWIIGYGWNQDYFDVHRFPTREDLDKVSTENPIYITRACIHVACVNTIVLKLAGINKNTKQVDGGVFEVDNYGQPNGVLREEAMSFVTSILPKKTKEDIKKSILSVSKKLLKSGIASVQSDDFGNVKLYEDIINVYKELDEEGLLNIRVNQQCNMELSQLKDFILKGYNLDKGSSHFKLGPLKIISDGSLGARTAYMRNFYEDDKTTKGISIYNKEILQELISTSHDNNMSVAVHAIGDGAIEMAMNCIEVAIKNNPKKDTRHGIVHCQITDEMLLNRFKKLDLIAYIQPIFIHYDQHILEDRVGKELAKTSYNWKTLIDLGVVVCGSSDCPVESFDLMNNLYCAVTRKDLNGYPEEGYNKSQCLSIEEALKCFTIGGAYASFEENLKGTLEVGKFADMVVLDEDIYRCDKNKIKDININMTIVGGDIKYSL</sequence>
<evidence type="ECO:0000313" key="2">
    <source>
        <dbReference type="EMBL" id="PEG31089.1"/>
    </source>
</evidence>
<dbReference type="PANTHER" id="PTHR22642">
    <property type="entry name" value="IMIDAZOLONEPROPIONASE"/>
    <property type="match status" value="1"/>
</dbReference>
<accession>A0A2A7MHM5</accession>
<gene>
    <name evidence="2" type="ORF">CQ394_05020</name>
</gene>
<organism evidence="2 3">
    <name type="scientific">Clostridium neonatale</name>
    <dbReference type="NCBI Taxonomy" id="137838"/>
    <lineage>
        <taxon>Bacteria</taxon>
        <taxon>Bacillati</taxon>
        <taxon>Bacillota</taxon>
        <taxon>Clostridia</taxon>
        <taxon>Eubacteriales</taxon>
        <taxon>Clostridiaceae</taxon>
        <taxon>Clostridium</taxon>
    </lineage>
</organism>
<dbReference type="InterPro" id="IPR011059">
    <property type="entry name" value="Metal-dep_hydrolase_composite"/>
</dbReference>
<proteinExistence type="predicted"/>
<name>A0A2A7MHM5_9CLOT</name>
<dbReference type="STRING" id="137838.GCA_001458595_02471"/>
<dbReference type="Gene3D" id="3.20.20.140">
    <property type="entry name" value="Metal-dependent hydrolases"/>
    <property type="match status" value="1"/>
</dbReference>
<evidence type="ECO:0000313" key="3">
    <source>
        <dbReference type="Proteomes" id="UP000220840"/>
    </source>
</evidence>
<dbReference type="Gene3D" id="2.30.40.10">
    <property type="entry name" value="Urease, subunit C, domain 1"/>
    <property type="match status" value="1"/>
</dbReference>
<dbReference type="InterPro" id="IPR033932">
    <property type="entry name" value="YtcJ-like"/>
</dbReference>
<keyword evidence="3" id="KW-1185">Reference proteome</keyword>
<comment type="caution">
    <text evidence="2">The sequence shown here is derived from an EMBL/GenBank/DDBJ whole genome shotgun (WGS) entry which is preliminary data.</text>
</comment>
<dbReference type="CDD" id="cd01300">
    <property type="entry name" value="YtcJ_like"/>
    <property type="match status" value="1"/>
</dbReference>
<dbReference type="SUPFAM" id="SSF51338">
    <property type="entry name" value="Composite domain of metallo-dependent hydrolases"/>
    <property type="match status" value="1"/>
</dbReference>
<feature type="domain" description="Amidohydrolase 3" evidence="1">
    <location>
        <begin position="48"/>
        <end position="533"/>
    </location>
</feature>
<dbReference type="Gene3D" id="3.10.310.70">
    <property type="match status" value="1"/>
</dbReference>
<dbReference type="RefSeq" id="WP_058295252.1">
    <property type="nucleotide sequence ID" value="NZ_CAMRXB010000040.1"/>
</dbReference>
<dbReference type="Proteomes" id="UP000220840">
    <property type="component" value="Unassembled WGS sequence"/>
</dbReference>
<evidence type="ECO:0000259" key="1">
    <source>
        <dbReference type="Pfam" id="PF07969"/>
    </source>
</evidence>
<dbReference type="InterPro" id="IPR032466">
    <property type="entry name" value="Metal_Hydrolase"/>
</dbReference>
<dbReference type="EMBL" id="PDCJ01000001">
    <property type="protein sequence ID" value="PEG31089.1"/>
    <property type="molecule type" value="Genomic_DNA"/>
</dbReference>
<protein>
    <submittedName>
        <fullName evidence="2">Amidohydrolase</fullName>
    </submittedName>
</protein>
<dbReference type="InterPro" id="IPR013108">
    <property type="entry name" value="Amidohydro_3"/>
</dbReference>
<dbReference type="SUPFAM" id="SSF51556">
    <property type="entry name" value="Metallo-dependent hydrolases"/>
    <property type="match status" value="1"/>
</dbReference>
<dbReference type="PANTHER" id="PTHR22642:SF2">
    <property type="entry name" value="PROTEIN LONG AFTER FAR-RED 3"/>
    <property type="match status" value="1"/>
</dbReference>
<dbReference type="AlphaFoldDB" id="A0A2A7MHM5"/>
<dbReference type="GO" id="GO:0016810">
    <property type="term" value="F:hydrolase activity, acting on carbon-nitrogen (but not peptide) bonds"/>
    <property type="evidence" value="ECO:0007669"/>
    <property type="project" value="InterPro"/>
</dbReference>
<dbReference type="OrthoDB" id="9767366at2"/>
<keyword evidence="2" id="KW-0378">Hydrolase</keyword>
<reference evidence="2 3" key="1">
    <citation type="submission" date="2017-10" db="EMBL/GenBank/DDBJ databases">
        <title>Effective Description of Clostridium neonatale sp. nov. linked to necrotizing enterocolitis in neonates and a clarification of species assignable to the genus Clostridium (Prazmowski 1880) emend. Lawson and Rainey 2016.</title>
        <authorList>
            <person name="Bernard K."/>
            <person name="Burdz T."/>
            <person name="Wiebe D."/>
            <person name="Balcewich B."/>
            <person name="Alfa M."/>
            <person name="Bernier A.-M."/>
        </authorList>
    </citation>
    <scope>NUCLEOTIDE SEQUENCE [LARGE SCALE GENOMIC DNA]</scope>
    <source>
        <strain evidence="2 3">LCDC99A005</strain>
    </source>
</reference>
<dbReference type="Pfam" id="PF07969">
    <property type="entry name" value="Amidohydro_3"/>
    <property type="match status" value="1"/>
</dbReference>